<name>A0A6C0L1V3_9ZZZZ</name>
<sequence length="251" mass="27029">MGHEEDAGGVFCEKSTDGEKMIDKLNSKCNSLSGFHMVDDFQSTKRDYSEEIRYKRFVPEKGGSGVVCLKVQPTGKCYTDGYLSVSSIGGGTQLTGANTGLRETTTTDDSASDDDAAAAAAADDDDGAADDDDGATEETPVPTPSASIVLTHKHPAAGKSQNASGCVNNKTLEECRDICYNDPEECTHVWFTDNGRCCPKYGVDLTGARSAPDGDFYEIIEGFSNQLTLLEDFKLLIPLLLFILIIMCFKK</sequence>
<organism evidence="2">
    <name type="scientific">viral metagenome</name>
    <dbReference type="NCBI Taxonomy" id="1070528"/>
    <lineage>
        <taxon>unclassified sequences</taxon>
        <taxon>metagenomes</taxon>
        <taxon>organismal metagenomes</taxon>
    </lineage>
</organism>
<dbReference type="EMBL" id="MN741031">
    <property type="protein sequence ID" value="QHU23513.1"/>
    <property type="molecule type" value="Genomic_DNA"/>
</dbReference>
<reference evidence="2" key="1">
    <citation type="journal article" date="2020" name="Nature">
        <title>Giant virus diversity and host interactions through global metagenomics.</title>
        <authorList>
            <person name="Schulz F."/>
            <person name="Roux S."/>
            <person name="Paez-Espino D."/>
            <person name="Jungbluth S."/>
            <person name="Walsh D.A."/>
            <person name="Denef V.J."/>
            <person name="McMahon K.D."/>
            <person name="Konstantinidis K.T."/>
            <person name="Eloe-Fadrosh E.A."/>
            <person name="Kyrpides N.C."/>
            <person name="Woyke T."/>
        </authorList>
    </citation>
    <scope>NUCLEOTIDE SEQUENCE</scope>
    <source>
        <strain evidence="2">GVMAG-S-ERX555907-94</strain>
    </source>
</reference>
<protein>
    <submittedName>
        <fullName evidence="2">Uncharacterized protein</fullName>
    </submittedName>
</protein>
<feature type="compositionally biased region" description="Acidic residues" evidence="1">
    <location>
        <begin position="110"/>
        <end position="136"/>
    </location>
</feature>
<dbReference type="AlphaFoldDB" id="A0A6C0L1V3"/>
<accession>A0A6C0L1V3</accession>
<feature type="region of interest" description="Disordered" evidence="1">
    <location>
        <begin position="99"/>
        <end position="147"/>
    </location>
</feature>
<evidence type="ECO:0000313" key="2">
    <source>
        <dbReference type="EMBL" id="QHU23513.1"/>
    </source>
</evidence>
<proteinExistence type="predicted"/>
<evidence type="ECO:0000256" key="1">
    <source>
        <dbReference type="SAM" id="MobiDB-lite"/>
    </source>
</evidence>